<sequence>MMKPKPFKEAKVYMSRNLVAPEIFDALLDALKLNGAEVELCCDPSRTGPNDFHVISSSDHEKFEDLRAKGCNLLGPQCVLSCAKENRALPKQGFTCCLAMDGVKVIASGFDVDEKFKIEKLVTAMGGVLQTKATLDVSFVIVKNVLAAKYKWALNILKKPIVTVNWLYQCWNEHRVVPQESYKVLPFSGLMICVTRIPADERKEMEKLIVQNGGKYSPELTKKCTHLICDISFTIYFLNFPYTPEGDKFKVAKRWGHIHIINRKWFDQSMARRACLNEESYTVQDSSVSSKKTVMGSLTKQHSQVKVIGNALPAPSSMATESNLLSVSCTGFADQDLEATCSQSMPSMYMDAPVVSKDGAIEAPTAQTRNESNSDVCVANDSQSEDNDLYLSDCRIVLVGFEASEMRKLVNMVRRGGGSRYVSYNNGLTHIVVGTLSEADKREVRSLASLGIIQVVKSTWLEDCDRERREISILQRHVAYDLLLPKGLLKSAWSTKGAPLCRNNLNQGKESSVRHSLSSDEMLRSTNSGIGMPLSLEENREERAEIHMKRESSLEATAVPSQQNLLSALSDENKTQLRTKEDFRVQSLQNMKLSTVFRGKIFRFSNSFPEDRRAEIVQWVNQGRGEVVNDDAKQNVHFTIECHSVIPKSADASETTYVSSHWIRSCLEDGCLLDVGSHILYSPLHCQTPLPGFERFRFCVSQYEEKDRLLLRNLCFVLGAKFMEKLTKKVTHLLCKFAGGLKYEAACKWGIPSITSEWIYECVRQNEVVSLDPFSPKEVTTHDREAGLCTVSQFPMQAVQMSSADEPSQFINPLGGLQSTSPQTMVHKIDDITRSDNLGDEANQTSAHNKRARISEDEDHDALPGVHLKDPHRNINYNGDSMSKDNGEVPHIGSDVAAVIEDLVEQTSKVQDLKSPERTLKKNDIQNPFNSKGVRSGIYEPFSETQTESQVVSYEEDLSGRQKIIDRAKSEAACLEKPHAITALPMPSPTITTPSSVPASDNLPAIASQNPTDTGLPIELDAKDNLPREDKGAKTVTKEPNDEFTEAKQQLHFRPERAKKQPSWMRDYATCKVYHQPSSALDSPQQRRTQPPNQKLYHSFVTAKPSLSSIQPTIRFIRFQRAHLSNQHPQSQPKPLPGVRILGGFCWR</sequence>
<proteinExistence type="predicted"/>
<protein>
    <submittedName>
        <fullName evidence="1">Transcription coactivator</fullName>
    </submittedName>
</protein>
<accession>A0ACB8KRX7</accession>
<organism evidence="1 2">
    <name type="scientific">Citrus sinensis</name>
    <name type="common">Sweet orange</name>
    <name type="synonym">Citrus aurantium var. sinensis</name>
    <dbReference type="NCBI Taxonomy" id="2711"/>
    <lineage>
        <taxon>Eukaryota</taxon>
        <taxon>Viridiplantae</taxon>
        <taxon>Streptophyta</taxon>
        <taxon>Embryophyta</taxon>
        <taxon>Tracheophyta</taxon>
        <taxon>Spermatophyta</taxon>
        <taxon>Magnoliopsida</taxon>
        <taxon>eudicotyledons</taxon>
        <taxon>Gunneridae</taxon>
        <taxon>Pentapetalae</taxon>
        <taxon>rosids</taxon>
        <taxon>malvids</taxon>
        <taxon>Sapindales</taxon>
        <taxon>Rutaceae</taxon>
        <taxon>Aurantioideae</taxon>
        <taxon>Citrus</taxon>
    </lineage>
</organism>
<dbReference type="Proteomes" id="UP000829398">
    <property type="component" value="Chromosome 5"/>
</dbReference>
<reference evidence="2" key="1">
    <citation type="journal article" date="2023" name="Hortic. Res.">
        <title>A chromosome-level phased genome enabling allele-level studies in sweet orange: a case study on citrus Huanglongbing tolerance.</title>
        <authorList>
            <person name="Wu B."/>
            <person name="Yu Q."/>
            <person name="Deng Z."/>
            <person name="Duan Y."/>
            <person name="Luo F."/>
            <person name="Gmitter F. Jr."/>
        </authorList>
    </citation>
    <scope>NUCLEOTIDE SEQUENCE [LARGE SCALE GENOMIC DNA]</scope>
    <source>
        <strain evidence="2">cv. Valencia</strain>
    </source>
</reference>
<dbReference type="EMBL" id="CM039174">
    <property type="protein sequence ID" value="KAH9757170.1"/>
    <property type="molecule type" value="Genomic_DNA"/>
</dbReference>
<name>A0ACB8KRX7_CITSI</name>
<gene>
    <name evidence="1" type="ORF">KPL71_016311</name>
</gene>
<comment type="caution">
    <text evidence="1">The sequence shown here is derived from an EMBL/GenBank/DDBJ whole genome shotgun (WGS) entry which is preliminary data.</text>
</comment>
<keyword evidence="2" id="KW-1185">Reference proteome</keyword>
<evidence type="ECO:0000313" key="2">
    <source>
        <dbReference type="Proteomes" id="UP000829398"/>
    </source>
</evidence>
<evidence type="ECO:0000313" key="1">
    <source>
        <dbReference type="EMBL" id="KAH9757170.1"/>
    </source>
</evidence>